<protein>
    <recommendedName>
        <fullName evidence="5">3-beta hydroxysteroid dehydrogenase/isomerase domain-containing protein</fullName>
    </recommendedName>
</protein>
<dbReference type="SUPFAM" id="SSF51735">
    <property type="entry name" value="NAD(P)-binding Rossmann-fold domains"/>
    <property type="match status" value="1"/>
</dbReference>
<dbReference type="PANTHER" id="PTHR10366">
    <property type="entry name" value="NAD DEPENDENT EPIMERASE/DEHYDRATASE"/>
    <property type="match status" value="1"/>
</dbReference>
<comment type="caution">
    <text evidence="3">The sequence shown here is derived from an EMBL/GenBank/DDBJ whole genome shotgun (WGS) entry which is preliminary data.</text>
</comment>
<gene>
    <name evidence="3" type="ORF">GH714_010326</name>
</gene>
<dbReference type="Proteomes" id="UP000467840">
    <property type="component" value="Chromosome 17"/>
</dbReference>
<dbReference type="AlphaFoldDB" id="A0A6A6M5F0"/>
<reference evidence="3 4" key="1">
    <citation type="journal article" date="2020" name="Mol. Plant">
        <title>The Chromosome-Based Rubber Tree Genome Provides New Insights into Spurge Genome Evolution and Rubber Biosynthesis.</title>
        <authorList>
            <person name="Liu J."/>
            <person name="Shi C."/>
            <person name="Shi C.C."/>
            <person name="Li W."/>
            <person name="Zhang Q.J."/>
            <person name="Zhang Y."/>
            <person name="Li K."/>
            <person name="Lu H.F."/>
            <person name="Shi C."/>
            <person name="Zhu S.T."/>
            <person name="Xiao Z.Y."/>
            <person name="Nan H."/>
            <person name="Yue Y."/>
            <person name="Zhu X.G."/>
            <person name="Wu Y."/>
            <person name="Hong X.N."/>
            <person name="Fan G.Y."/>
            <person name="Tong Y."/>
            <person name="Zhang D."/>
            <person name="Mao C.L."/>
            <person name="Liu Y.L."/>
            <person name="Hao S.J."/>
            <person name="Liu W.Q."/>
            <person name="Lv M.Q."/>
            <person name="Zhang H.B."/>
            <person name="Liu Y."/>
            <person name="Hu-Tang G.R."/>
            <person name="Wang J.P."/>
            <person name="Wang J.H."/>
            <person name="Sun Y.H."/>
            <person name="Ni S.B."/>
            <person name="Chen W.B."/>
            <person name="Zhang X.C."/>
            <person name="Jiao Y.N."/>
            <person name="Eichler E.E."/>
            <person name="Li G.H."/>
            <person name="Liu X."/>
            <person name="Gao L.Z."/>
        </authorList>
    </citation>
    <scope>NUCLEOTIDE SEQUENCE [LARGE SCALE GENOMIC DNA]</scope>
    <source>
        <strain evidence="4">cv. GT1</strain>
        <tissue evidence="3">Leaf</tissue>
    </source>
</reference>
<keyword evidence="4" id="KW-1185">Reference proteome</keyword>
<evidence type="ECO:0000256" key="2">
    <source>
        <dbReference type="ARBA" id="ARBA00023002"/>
    </source>
</evidence>
<dbReference type="Gene3D" id="3.40.50.720">
    <property type="entry name" value="NAD(P)-binding Rossmann-like Domain"/>
    <property type="match status" value="2"/>
</dbReference>
<dbReference type="InterPro" id="IPR050425">
    <property type="entry name" value="NAD(P)_dehydrat-like"/>
</dbReference>
<dbReference type="GO" id="GO:0016616">
    <property type="term" value="F:oxidoreductase activity, acting on the CH-OH group of donors, NAD or NADP as acceptor"/>
    <property type="evidence" value="ECO:0007669"/>
    <property type="project" value="TreeGrafter"/>
</dbReference>
<sequence>MEMEELKRLVACAGLSHRKDHEDFQGSRFSSTDFDVDGDGAQKLVCVTSGVSFLGLAIVNCLLRRGYSVRIIIHSEEEMEKLRELEVSGEMRTINNSIKAVVAKVTEIESLLEAFEGCRGVFHTAAFTDPAGLSGYTLWYALGKLRAEKAAWRIAKEKGSQEMFADGLLATVDVMKLAEAHACLLEAMNKTASGRYIYFDHVVEREDEAEKLAKNMGMPANKICGNASINIAPRLKLSNKKLLTLMSRTVRNCYNQS</sequence>
<dbReference type="PANTHER" id="PTHR10366:SF483">
    <property type="entry name" value="CINNAMOYL COA REDUCTASE-LIKE PROTEIN"/>
    <property type="match status" value="1"/>
</dbReference>
<evidence type="ECO:0000256" key="1">
    <source>
        <dbReference type="ARBA" id="ARBA00022857"/>
    </source>
</evidence>
<dbReference type="InterPro" id="IPR036291">
    <property type="entry name" value="NAD(P)-bd_dom_sf"/>
</dbReference>
<evidence type="ECO:0008006" key="5">
    <source>
        <dbReference type="Google" id="ProtNLM"/>
    </source>
</evidence>
<accession>A0A6A6M5F0</accession>
<evidence type="ECO:0000313" key="4">
    <source>
        <dbReference type="Proteomes" id="UP000467840"/>
    </source>
</evidence>
<proteinExistence type="predicted"/>
<dbReference type="EMBL" id="JAAGAX010000007">
    <property type="protein sequence ID" value="KAF2308524.1"/>
    <property type="molecule type" value="Genomic_DNA"/>
</dbReference>
<keyword evidence="2" id="KW-0560">Oxidoreductase</keyword>
<keyword evidence="1" id="KW-0521">NADP</keyword>
<name>A0A6A6M5F0_HEVBR</name>
<evidence type="ECO:0000313" key="3">
    <source>
        <dbReference type="EMBL" id="KAF2308524.1"/>
    </source>
</evidence>
<organism evidence="3 4">
    <name type="scientific">Hevea brasiliensis</name>
    <name type="common">Para rubber tree</name>
    <name type="synonym">Siphonia brasiliensis</name>
    <dbReference type="NCBI Taxonomy" id="3981"/>
    <lineage>
        <taxon>Eukaryota</taxon>
        <taxon>Viridiplantae</taxon>
        <taxon>Streptophyta</taxon>
        <taxon>Embryophyta</taxon>
        <taxon>Tracheophyta</taxon>
        <taxon>Spermatophyta</taxon>
        <taxon>Magnoliopsida</taxon>
        <taxon>eudicotyledons</taxon>
        <taxon>Gunneridae</taxon>
        <taxon>Pentapetalae</taxon>
        <taxon>rosids</taxon>
        <taxon>fabids</taxon>
        <taxon>Malpighiales</taxon>
        <taxon>Euphorbiaceae</taxon>
        <taxon>Crotonoideae</taxon>
        <taxon>Micrandreae</taxon>
        <taxon>Hevea</taxon>
    </lineage>
</organism>